<proteinExistence type="predicted"/>
<evidence type="ECO:0000313" key="2">
    <source>
        <dbReference type="Proteomes" id="UP001346149"/>
    </source>
</evidence>
<dbReference type="Proteomes" id="UP001346149">
    <property type="component" value="Unassembled WGS sequence"/>
</dbReference>
<keyword evidence="2" id="KW-1185">Reference proteome</keyword>
<dbReference type="PANTHER" id="PTHR23054:SF15">
    <property type="entry name" value="OS08G0515700 PROTEIN"/>
    <property type="match status" value="1"/>
</dbReference>
<name>A0AAN7KZ38_TRANT</name>
<comment type="caution">
    <text evidence="1">The sequence shown here is derived from an EMBL/GenBank/DDBJ whole genome shotgun (WGS) entry which is preliminary data.</text>
</comment>
<dbReference type="AlphaFoldDB" id="A0AAN7KZ38"/>
<reference evidence="1 2" key="1">
    <citation type="journal article" date="2023" name="Hortic Res">
        <title>Pangenome of water caltrop reveals structural variations and asymmetric subgenome divergence after allopolyploidization.</title>
        <authorList>
            <person name="Zhang X."/>
            <person name="Chen Y."/>
            <person name="Wang L."/>
            <person name="Yuan Y."/>
            <person name="Fang M."/>
            <person name="Shi L."/>
            <person name="Lu R."/>
            <person name="Comes H.P."/>
            <person name="Ma Y."/>
            <person name="Chen Y."/>
            <person name="Huang G."/>
            <person name="Zhou Y."/>
            <person name="Zheng Z."/>
            <person name="Qiu Y."/>
        </authorList>
    </citation>
    <scope>NUCLEOTIDE SEQUENCE [LARGE SCALE GENOMIC DNA]</scope>
    <source>
        <strain evidence="1">F231</strain>
    </source>
</reference>
<organism evidence="1 2">
    <name type="scientific">Trapa natans</name>
    <name type="common">Water chestnut</name>
    <dbReference type="NCBI Taxonomy" id="22666"/>
    <lineage>
        <taxon>Eukaryota</taxon>
        <taxon>Viridiplantae</taxon>
        <taxon>Streptophyta</taxon>
        <taxon>Embryophyta</taxon>
        <taxon>Tracheophyta</taxon>
        <taxon>Spermatophyta</taxon>
        <taxon>Magnoliopsida</taxon>
        <taxon>eudicotyledons</taxon>
        <taxon>Gunneridae</taxon>
        <taxon>Pentapetalae</taxon>
        <taxon>rosids</taxon>
        <taxon>malvids</taxon>
        <taxon>Myrtales</taxon>
        <taxon>Lythraceae</taxon>
        <taxon>Trapa</taxon>
    </lineage>
</organism>
<dbReference type="PANTHER" id="PTHR23054">
    <property type="entry name" value="TERNARY COMPLEX FACTOR MIP1, LEUCINE-ZIPPER-RELATED"/>
    <property type="match status" value="1"/>
</dbReference>
<accession>A0AAN7KZ38</accession>
<dbReference type="EMBL" id="JAXQNO010000017">
    <property type="protein sequence ID" value="KAK4779053.1"/>
    <property type="molecule type" value="Genomic_DNA"/>
</dbReference>
<protein>
    <submittedName>
        <fullName evidence="1">Uncharacterized protein</fullName>
    </submittedName>
</protein>
<gene>
    <name evidence="1" type="ORF">SAY86_006581</name>
</gene>
<evidence type="ECO:0000313" key="1">
    <source>
        <dbReference type="EMBL" id="KAK4779053.1"/>
    </source>
</evidence>
<sequence>MLTAKLRPHPAFLLRLWVSSRDKSFPETELIKNAVNMSQQVSTQSNPSFVELRKEVVMLEAEIMRLERHLLSLYCAVFEEQMSALPRSFEKRSKSETILPSLKTENGNEVHQGSEPRVKRNSQLCNNQISFGIEGCTSSFKTTSMGRAKDGKNASSGHFTLADHLSLSCLDSNLITAEELSEDIVRCILSIYCKLSIPGRMQASYEIQGLREENGSYGDDILEVTKICLDDDSFKFSIALLQKFRSLVRKLEEVDLTYSIGGHCINAYMIQNAILGIRSHHSSLCYQSSHAYILLLLVQVYTAKTIFLNLKAAKEDFIKANVYINKEMKIILPRILYYFAKDMVLGMPRLMDTAKEDFIKANVYINKEMKIILPRILYYFAKDMVLGMPRLMDTVN</sequence>